<reference evidence="2" key="1">
    <citation type="journal article" date="2019" name="Int. J. Syst. Evol. Microbiol.">
        <title>The Global Catalogue of Microorganisms (GCM) 10K type strain sequencing project: providing services to taxonomists for standard genome sequencing and annotation.</title>
        <authorList>
            <consortium name="The Broad Institute Genomics Platform"/>
            <consortium name="The Broad Institute Genome Sequencing Center for Infectious Disease"/>
            <person name="Wu L."/>
            <person name="Ma J."/>
        </authorList>
    </citation>
    <scope>NUCLEOTIDE SEQUENCE [LARGE SCALE GENOMIC DNA]</scope>
    <source>
        <strain evidence="2">CGMCC 1.15931</strain>
    </source>
</reference>
<dbReference type="Proteomes" id="UP000622638">
    <property type="component" value="Unassembled WGS sequence"/>
</dbReference>
<keyword evidence="2" id="KW-1185">Reference proteome</keyword>
<gene>
    <name evidence="1" type="ORF">GCM10011572_13750</name>
</gene>
<dbReference type="EMBL" id="BMKG01000004">
    <property type="protein sequence ID" value="GGB93029.1"/>
    <property type="molecule type" value="Genomic_DNA"/>
</dbReference>
<dbReference type="Gene3D" id="2.60.40.10">
    <property type="entry name" value="Immunoglobulins"/>
    <property type="match status" value="1"/>
</dbReference>
<evidence type="ECO:0000313" key="1">
    <source>
        <dbReference type="EMBL" id="GGB93029.1"/>
    </source>
</evidence>
<evidence type="ECO:0000313" key="2">
    <source>
        <dbReference type="Proteomes" id="UP000622638"/>
    </source>
</evidence>
<accession>A0ABQ1KD20</accession>
<dbReference type="InterPro" id="IPR013783">
    <property type="entry name" value="Ig-like_fold"/>
</dbReference>
<name>A0ABQ1KD20_9BURK</name>
<organism evidence="1 2">
    <name type="scientific">Pseudoduganella buxea</name>
    <dbReference type="NCBI Taxonomy" id="1949069"/>
    <lineage>
        <taxon>Bacteria</taxon>
        <taxon>Pseudomonadati</taxon>
        <taxon>Pseudomonadota</taxon>
        <taxon>Betaproteobacteria</taxon>
        <taxon>Burkholderiales</taxon>
        <taxon>Oxalobacteraceae</taxon>
        <taxon>Telluria group</taxon>
        <taxon>Pseudoduganella</taxon>
    </lineage>
</organism>
<protein>
    <submittedName>
        <fullName evidence="1">Uncharacterized protein</fullName>
    </submittedName>
</protein>
<dbReference type="SUPFAM" id="SSF55486">
    <property type="entry name" value="Metalloproteases ('zincins'), catalytic domain"/>
    <property type="match status" value="1"/>
</dbReference>
<comment type="caution">
    <text evidence="1">The sequence shown here is derived from an EMBL/GenBank/DDBJ whole genome shotgun (WGS) entry which is preliminary data.</text>
</comment>
<sequence>MLGRKFQQVAIVAVSSLIGFATISPVFAADVLHRPGTVASRSAPSRPLALAAPVIENGRECTVINFEGVGNQAAIPEFDGIQSPGWLGIIDQDAGGTGNFANEPTPQTIAFWLGGNPGSRDIVMTKTPASRLEFYYASAVGVTMQALDDKGNVLATSTGPANYNTASGDPNGDYNRWDPLKVETDGNKIKTVRVTGNTNQTGIDNLKVCTTIGVEAAEMTQAIQQFQELKDLKASLDASREPPVPLVAGKSGVLRLYTAKVTAVTDVTIRLSGAVSRTLTMPLQPNCSVEDQRRQKGGCRSFDFYLTPPEGNWDIKAEVVDSSGKVLETHDFPFKSRKTDTLSLKAVSVCDARDAAGVWQCAPASALASRVSLLRKLAPTRQVSVEVTGNAIRRATAGYTNVNLWWMDSAKDANDLFGIFDWFAGVTGEHRTYFGMVRTAVPGGIGGIAHDLPSHAALGRTSAIRLGTETVNEMVSHEVGHTLGLHHTNTQAPGITAAPPGCYNLAADSGTDWPFGSNTIQSMTRPEVAFDVAAHKPLLPEATFEIMSYCVPRWISPFSYKKALTALGGGSVTSAGRQAQVERSTAQGSFWTISGAIRDGSAVVDPVFEETTVGPVDAGSGTHRIEVQDAAGAVLFLRQFTPSSAHSESSGPEASGPAVFFELIPVQAGAARVVVFNPADAAIGTVTFGGSAPVVRLLQPAGGGTLAGQQAIGWTVTDADSTTHTAKVFYAPDGINWRQLARQAQSDTVTVDFDQLPGAAGTARIKVVVSDGVNSAAAVSEPFTVPRKALQDVQILAPLANAAYPRETEVQFEGTAYDGDDGMLDGAAVTWRSSLDGVLGNGAFVSTTALRPGTHAITMSATDSDGNTRDATTTVRIAGAAPLLTLAVTPLDTLPTTCTEASIIVDAGAGGVGIDKAEYSLDGGVSWTQVAANRLPYRFIVPGSGYIHLVARVFDQAGQLAVRDAKFFVNSACAVAGPPRFDGVLGGQGAAGTGSMHVDVVLRNGGQGPARAARLTGVALRTLSGTGTVTLDTARSPALPLALPDLAAGASHTVRLYFNVPAGVKRFSVTESGELSDIFGRSYKFSINQSVIP</sequence>
<proteinExistence type="predicted"/>